<dbReference type="KEGG" id="aacx:DEACI_1795"/>
<evidence type="ECO:0000313" key="2">
    <source>
        <dbReference type="EMBL" id="CEJ08579.1"/>
    </source>
</evidence>
<dbReference type="Proteomes" id="UP000836597">
    <property type="component" value="Chromosome"/>
</dbReference>
<dbReference type="AlphaFoldDB" id="A0A8S0WFK8"/>
<dbReference type="Gene3D" id="3.30.2020.10">
    <property type="entry name" value="NE0471-like N-terminal domain"/>
    <property type="match status" value="1"/>
</dbReference>
<reference evidence="2" key="1">
    <citation type="submission" date="2014-11" db="EMBL/GenBank/DDBJ databases">
        <authorList>
            <person name="Hornung B.V."/>
        </authorList>
    </citation>
    <scope>NUCLEOTIDE SEQUENCE</scope>
    <source>
        <strain evidence="2">INE</strain>
    </source>
</reference>
<keyword evidence="3" id="KW-1185">Reference proteome</keyword>
<evidence type="ECO:0000313" key="3">
    <source>
        <dbReference type="Proteomes" id="UP001071230"/>
    </source>
</evidence>
<dbReference type="RefSeq" id="WP_240984708.1">
    <property type="nucleotide sequence ID" value="NZ_CDGJ01000082.1"/>
</dbReference>
<dbReference type="SUPFAM" id="SSF143880">
    <property type="entry name" value="NE0471 N-terminal domain-like"/>
    <property type="match status" value="1"/>
</dbReference>
<sequence length="84" mass="9740">MIPKLFQVKPLEGYRLLLEYSNGEKRILDTSYWLEKPMYQELKNVTLFNTVKISGITVMWVNGQDIAPDDLYEYSLPVAVSVII</sequence>
<accession>A0A8S0WFK8</accession>
<evidence type="ECO:0000313" key="1">
    <source>
        <dbReference type="EMBL" id="CAA7601142.1"/>
    </source>
</evidence>
<gene>
    <name evidence="1" type="ORF">DEACI_1795</name>
    <name evidence="2" type="ORF">DEACI_3058</name>
</gene>
<dbReference type="Pfam" id="PF10387">
    <property type="entry name" value="DUF2442"/>
    <property type="match status" value="1"/>
</dbReference>
<dbReference type="EMBL" id="LR746496">
    <property type="protein sequence ID" value="CAA7601142.1"/>
    <property type="molecule type" value="Genomic_DNA"/>
</dbReference>
<dbReference type="Proteomes" id="UP001071230">
    <property type="component" value="Unassembled WGS sequence"/>
</dbReference>
<dbReference type="EMBL" id="CDGJ01000082">
    <property type="protein sequence ID" value="CEJ08579.1"/>
    <property type="molecule type" value="Genomic_DNA"/>
</dbReference>
<organism evidence="1">
    <name type="scientific">Acididesulfobacillus acetoxydans</name>
    <dbReference type="NCBI Taxonomy" id="1561005"/>
    <lineage>
        <taxon>Bacteria</taxon>
        <taxon>Bacillati</taxon>
        <taxon>Bacillota</taxon>
        <taxon>Clostridia</taxon>
        <taxon>Eubacteriales</taxon>
        <taxon>Peptococcaceae</taxon>
        <taxon>Acididesulfobacillus</taxon>
    </lineage>
</organism>
<evidence type="ECO:0008006" key="4">
    <source>
        <dbReference type="Google" id="ProtNLM"/>
    </source>
</evidence>
<dbReference type="InterPro" id="IPR018841">
    <property type="entry name" value="DUF2442"/>
</dbReference>
<protein>
    <recommendedName>
        <fullName evidence="4">DUF2442 domain-containing protein</fullName>
    </recommendedName>
</protein>
<reference evidence="1" key="2">
    <citation type="submission" date="2020-01" db="EMBL/GenBank/DDBJ databases">
        <authorList>
            <person name="Hornung B."/>
        </authorList>
    </citation>
    <scope>NUCLEOTIDE SEQUENCE</scope>
    <source>
        <strain evidence="1">PacBioINE</strain>
    </source>
</reference>
<dbReference type="InterPro" id="IPR036782">
    <property type="entry name" value="NE0471-like_N"/>
</dbReference>
<proteinExistence type="predicted"/>
<name>A0A8S0WFK8_9FIRM</name>